<keyword evidence="2" id="KW-1185">Reference proteome</keyword>
<evidence type="ECO:0000313" key="2">
    <source>
        <dbReference type="Proteomes" id="UP001501581"/>
    </source>
</evidence>
<organism evidence="1 2">
    <name type="scientific">Nocardioides dubius</name>
    <dbReference type="NCBI Taxonomy" id="317019"/>
    <lineage>
        <taxon>Bacteria</taxon>
        <taxon>Bacillati</taxon>
        <taxon>Actinomycetota</taxon>
        <taxon>Actinomycetes</taxon>
        <taxon>Propionibacteriales</taxon>
        <taxon>Nocardioidaceae</taxon>
        <taxon>Nocardioides</taxon>
    </lineage>
</organism>
<comment type="caution">
    <text evidence="1">The sequence shown here is derived from an EMBL/GenBank/DDBJ whole genome shotgun (WGS) entry which is preliminary data.</text>
</comment>
<gene>
    <name evidence="1" type="ORF">GCM10009668_41310</name>
</gene>
<evidence type="ECO:0000313" key="1">
    <source>
        <dbReference type="EMBL" id="GAA1114512.1"/>
    </source>
</evidence>
<proteinExistence type="predicted"/>
<protein>
    <submittedName>
        <fullName evidence="1">Uncharacterized protein</fullName>
    </submittedName>
</protein>
<dbReference type="Proteomes" id="UP001501581">
    <property type="component" value="Unassembled WGS sequence"/>
</dbReference>
<sequence length="69" mass="6973">MLTSIPSAISGSSPIVTNSVVPIAKPPMERANTAQPKCAGEVCGSVRPGRAAVEVIKAGTTRPGLAFPE</sequence>
<name>A0ABP4ELB3_9ACTN</name>
<reference evidence="2" key="1">
    <citation type="journal article" date="2019" name="Int. J. Syst. Evol. Microbiol.">
        <title>The Global Catalogue of Microorganisms (GCM) 10K type strain sequencing project: providing services to taxonomists for standard genome sequencing and annotation.</title>
        <authorList>
            <consortium name="The Broad Institute Genomics Platform"/>
            <consortium name="The Broad Institute Genome Sequencing Center for Infectious Disease"/>
            <person name="Wu L."/>
            <person name="Ma J."/>
        </authorList>
    </citation>
    <scope>NUCLEOTIDE SEQUENCE [LARGE SCALE GENOMIC DNA]</scope>
    <source>
        <strain evidence="2">JCM 13008</strain>
    </source>
</reference>
<accession>A0ABP4ELB3</accession>
<dbReference type="EMBL" id="BAAALG010000017">
    <property type="protein sequence ID" value="GAA1114512.1"/>
    <property type="molecule type" value="Genomic_DNA"/>
</dbReference>